<dbReference type="InterPro" id="IPR050879">
    <property type="entry name" value="Acyltransferase_3"/>
</dbReference>
<dbReference type="Pfam" id="PF01757">
    <property type="entry name" value="Acyl_transf_3"/>
    <property type="match status" value="1"/>
</dbReference>
<sequence length="354" mass="39039">MRLDSLTGLRAFAALLVFGRHIAYLFEGAEVNFLSPGMVGVSFFYVLSGFVLTWTAKPGDSSWLFFQRRFARVYPAYAVAWLVSMALIVISSESPVWQDLFALTLLQSWFPDEAIYSGANVVFWSISCEAFFYLVFPWIFPLAQRLTQTGRLTVIAACLALVWVAAAINDPLVPGSVGHWFIYFFPPTRMLEFIIGIMLALQIKHGTRRFQVPLWAASLIALAAYMAAAFVPDSYMRVAVTLAPFALLVFAAAQTDLAGKASLYRLPVFVTLGVWSYCFYLIHTQVLAVGWTTLNVAFGFAPEGQPLSVLVPALAGMLFAGVVASAMLHKAVEAPLEKRLRPAQRTLEPASPRG</sequence>
<evidence type="ECO:0000313" key="3">
    <source>
        <dbReference type="EMBL" id="GLB67916.1"/>
    </source>
</evidence>
<comment type="caution">
    <text evidence="3">The sequence shown here is derived from an EMBL/GenBank/DDBJ whole genome shotgun (WGS) entry which is preliminary data.</text>
</comment>
<keyword evidence="1" id="KW-0812">Transmembrane</keyword>
<keyword evidence="1" id="KW-0472">Membrane</keyword>
<dbReference type="InterPro" id="IPR002656">
    <property type="entry name" value="Acyl_transf_3_dom"/>
</dbReference>
<feature type="domain" description="Acyltransferase 3" evidence="2">
    <location>
        <begin position="4"/>
        <end position="323"/>
    </location>
</feature>
<proteinExistence type="predicted"/>
<dbReference type="PANTHER" id="PTHR23028:SF53">
    <property type="entry name" value="ACYL_TRANSF_3 DOMAIN-CONTAINING PROTEIN"/>
    <property type="match status" value="1"/>
</dbReference>
<dbReference type="GO" id="GO:0016746">
    <property type="term" value="F:acyltransferase activity"/>
    <property type="evidence" value="ECO:0007669"/>
    <property type="project" value="UniProtKB-KW"/>
</dbReference>
<accession>A0ABQ5MVB7</accession>
<gene>
    <name evidence="3" type="ORF">AHIS1636_23560</name>
</gene>
<feature type="transmembrane region" description="Helical" evidence="1">
    <location>
        <begin position="152"/>
        <end position="168"/>
    </location>
</feature>
<feature type="transmembrane region" description="Helical" evidence="1">
    <location>
        <begin position="114"/>
        <end position="140"/>
    </location>
</feature>
<feature type="transmembrane region" description="Helical" evidence="1">
    <location>
        <begin position="309"/>
        <end position="329"/>
    </location>
</feature>
<name>A0ABQ5MVB7_9MICC</name>
<dbReference type="PANTHER" id="PTHR23028">
    <property type="entry name" value="ACETYLTRANSFERASE"/>
    <property type="match status" value="1"/>
</dbReference>
<feature type="transmembrane region" description="Helical" evidence="1">
    <location>
        <begin position="180"/>
        <end position="200"/>
    </location>
</feature>
<dbReference type="EMBL" id="BRVS01000009">
    <property type="protein sequence ID" value="GLB67916.1"/>
    <property type="molecule type" value="Genomic_DNA"/>
</dbReference>
<keyword evidence="3" id="KW-0012">Acyltransferase</keyword>
<feature type="transmembrane region" description="Helical" evidence="1">
    <location>
        <begin position="236"/>
        <end position="254"/>
    </location>
</feature>
<keyword evidence="1" id="KW-1133">Transmembrane helix</keyword>
<keyword evidence="4" id="KW-1185">Reference proteome</keyword>
<feature type="transmembrane region" description="Helical" evidence="1">
    <location>
        <begin position="33"/>
        <end position="54"/>
    </location>
</feature>
<organism evidence="3 4">
    <name type="scientific">Arthrobacter mangrovi</name>
    <dbReference type="NCBI Taxonomy" id="2966350"/>
    <lineage>
        <taxon>Bacteria</taxon>
        <taxon>Bacillati</taxon>
        <taxon>Actinomycetota</taxon>
        <taxon>Actinomycetes</taxon>
        <taxon>Micrococcales</taxon>
        <taxon>Micrococcaceae</taxon>
        <taxon>Arthrobacter</taxon>
    </lineage>
</organism>
<keyword evidence="3" id="KW-0808">Transferase</keyword>
<evidence type="ECO:0000259" key="2">
    <source>
        <dbReference type="Pfam" id="PF01757"/>
    </source>
</evidence>
<protein>
    <submittedName>
        <fullName evidence="3">Acyltransferase</fullName>
    </submittedName>
</protein>
<dbReference type="Proteomes" id="UP001209654">
    <property type="component" value="Unassembled WGS sequence"/>
</dbReference>
<evidence type="ECO:0000256" key="1">
    <source>
        <dbReference type="SAM" id="Phobius"/>
    </source>
</evidence>
<feature type="transmembrane region" description="Helical" evidence="1">
    <location>
        <begin position="212"/>
        <end position="230"/>
    </location>
</feature>
<feature type="transmembrane region" description="Helical" evidence="1">
    <location>
        <begin position="266"/>
        <end position="289"/>
    </location>
</feature>
<dbReference type="RefSeq" id="WP_264796024.1">
    <property type="nucleotide sequence ID" value="NZ_BRVS01000009.1"/>
</dbReference>
<reference evidence="3 4" key="1">
    <citation type="journal article" date="2023" name="Int. J. Syst. Evol. Microbiol.">
        <title>Arthrobacter mangrovi sp. nov., an actinobacterium isolated from the rhizosphere of a mangrove.</title>
        <authorList>
            <person name="Hamada M."/>
            <person name="Saitou S."/>
            <person name="Enomoto N."/>
            <person name="Nanri K."/>
            <person name="Hidaka K."/>
            <person name="Miura T."/>
            <person name="Tamura T."/>
        </authorList>
    </citation>
    <scope>NUCLEOTIDE SEQUENCE [LARGE SCALE GENOMIC DNA]</scope>
    <source>
        <strain evidence="3 4">NBRC 112813</strain>
    </source>
</reference>
<feature type="transmembrane region" description="Helical" evidence="1">
    <location>
        <begin position="74"/>
        <end position="94"/>
    </location>
</feature>
<evidence type="ECO:0000313" key="4">
    <source>
        <dbReference type="Proteomes" id="UP001209654"/>
    </source>
</evidence>